<dbReference type="GeneID" id="96217611"/>
<reference evidence="2 4" key="2">
    <citation type="submission" date="2018-08" db="EMBL/GenBank/DDBJ databases">
        <title>Recombination of ecologically and evolutionarily significant loci maintains genetic cohesion in the Pseudomonas syringae species complex.</title>
        <authorList>
            <person name="Dillon M."/>
            <person name="Thakur S."/>
            <person name="Almeida R.N.D."/>
            <person name="Weir B.S."/>
            <person name="Guttman D.S."/>
        </authorList>
    </citation>
    <scope>NUCLEOTIDE SEQUENCE [LARGE SCALE GENOMIC DNA]</scope>
    <source>
        <strain evidence="2 4">ICMP 3263</strain>
    </source>
</reference>
<gene>
    <name evidence="1" type="ORF">ALO68_00005</name>
    <name evidence="2" type="ORF">ALP10_03558</name>
</gene>
<evidence type="ECO:0000313" key="4">
    <source>
        <dbReference type="Proteomes" id="UP000279173"/>
    </source>
</evidence>
<evidence type="ECO:0000313" key="2">
    <source>
        <dbReference type="EMBL" id="RMV45477.1"/>
    </source>
</evidence>
<sequence length="238" mass="25971">MSALLLRKVAPLFAQATRELGAGQRLDFDVQGGNAELTLLPLLADVVTPRVGAWLSTAAGPVCLSDAEAVLSLLGEVPLTLAGDQHAWYWQLFNQCLSPVIADLLAPIEPQSDSTQASLMACRIQVRLAGQQVHAHLHAAPETLIRILRSARWHPVQKPVDEDFCVATPLIIGELSLTLEQLASLRPGDVVLPARCRFDSAGQGVLSLAGRQWEAQTELQAQHLFLRLSHEEHSHHEY</sequence>
<accession>A0A0N8RNP7</accession>
<comment type="caution">
    <text evidence="1">The sequence shown here is derived from an EMBL/GenBank/DDBJ whole genome shotgun (WGS) entry which is preliminary data.</text>
</comment>
<dbReference type="EMBL" id="LJQM01000104">
    <property type="protein sequence ID" value="KPX46183.1"/>
    <property type="molecule type" value="Genomic_DNA"/>
</dbReference>
<dbReference type="RefSeq" id="WP_054985820.1">
    <property type="nucleotide sequence ID" value="NZ_CP092918.1"/>
</dbReference>
<dbReference type="PATRIC" id="fig|251654.3.peg.15"/>
<organism evidence="1 3">
    <name type="scientific">Pseudomonas syringae pv. helianthi</name>
    <dbReference type="NCBI Taxonomy" id="251654"/>
    <lineage>
        <taxon>Bacteria</taxon>
        <taxon>Pseudomonadati</taxon>
        <taxon>Pseudomonadota</taxon>
        <taxon>Gammaproteobacteria</taxon>
        <taxon>Pseudomonadales</taxon>
        <taxon>Pseudomonadaceae</taxon>
        <taxon>Pseudomonas</taxon>
    </lineage>
</organism>
<evidence type="ECO:0000313" key="1">
    <source>
        <dbReference type="EMBL" id="KPX46183.1"/>
    </source>
</evidence>
<dbReference type="AlphaFoldDB" id="A0A0N8RNP7"/>
<dbReference type="Proteomes" id="UP000279173">
    <property type="component" value="Unassembled WGS sequence"/>
</dbReference>
<dbReference type="EMBL" id="RBUT01000125">
    <property type="protein sequence ID" value="RMV45477.1"/>
    <property type="molecule type" value="Genomic_DNA"/>
</dbReference>
<dbReference type="Proteomes" id="UP000050557">
    <property type="component" value="Unassembled WGS sequence"/>
</dbReference>
<name>A0A0N8RNP7_9PSED</name>
<evidence type="ECO:0000313" key="3">
    <source>
        <dbReference type="Proteomes" id="UP000050557"/>
    </source>
</evidence>
<protein>
    <submittedName>
        <fullName evidence="1">Type III secretion protein HrcQa</fullName>
    </submittedName>
</protein>
<reference evidence="1 3" key="1">
    <citation type="submission" date="2015-09" db="EMBL/GenBank/DDBJ databases">
        <title>Genome announcement of multiple Pseudomonas syringae strains.</title>
        <authorList>
            <person name="Thakur S."/>
            <person name="Wang P.W."/>
            <person name="Gong Y."/>
            <person name="Weir B.S."/>
            <person name="Guttman D.S."/>
        </authorList>
    </citation>
    <scope>NUCLEOTIDE SEQUENCE [LARGE SCALE GENOMIC DNA]</scope>
    <source>
        <strain evidence="1 3">ICMP4531</strain>
    </source>
</reference>
<proteinExistence type="predicted"/>